<gene>
    <name evidence="3" type="ORF">EPUL_000757</name>
</gene>
<dbReference type="PROSITE" id="PS51186">
    <property type="entry name" value="GNAT"/>
    <property type="match status" value="1"/>
</dbReference>
<name>A0A2S4PWP2_9PEZI</name>
<dbReference type="GO" id="GO:0016747">
    <property type="term" value="F:acyltransferase activity, transferring groups other than amino-acyl groups"/>
    <property type="evidence" value="ECO:0007669"/>
    <property type="project" value="InterPro"/>
</dbReference>
<dbReference type="AlphaFoldDB" id="A0A2S4PWP2"/>
<keyword evidence="4" id="KW-1185">Reference proteome</keyword>
<evidence type="ECO:0000313" key="3">
    <source>
        <dbReference type="EMBL" id="POS86412.1"/>
    </source>
</evidence>
<evidence type="ECO:0000313" key="4">
    <source>
        <dbReference type="Proteomes" id="UP000237438"/>
    </source>
</evidence>
<dbReference type="PANTHER" id="PTHR43138">
    <property type="entry name" value="ACETYLTRANSFERASE, GNAT FAMILY"/>
    <property type="match status" value="1"/>
</dbReference>
<dbReference type="InterPro" id="IPR016181">
    <property type="entry name" value="Acyl_CoA_acyltransferase"/>
</dbReference>
<feature type="domain" description="N-acetyltransferase" evidence="2">
    <location>
        <begin position="64"/>
        <end position="220"/>
    </location>
</feature>
<accession>A0A2S4PWP2</accession>
<dbReference type="STRING" id="225359.A0A2S4PWP2"/>
<reference evidence="3 4" key="1">
    <citation type="submission" date="2017-10" db="EMBL/GenBank/DDBJ databases">
        <title>Development of genomic resources for the powdery mildew, Erysiphe pulchra.</title>
        <authorList>
            <person name="Wadl P.A."/>
            <person name="Mack B.M."/>
            <person name="Moore G."/>
            <person name="Beltz S.B."/>
        </authorList>
    </citation>
    <scope>NUCLEOTIDE SEQUENCE [LARGE SCALE GENOMIC DNA]</scope>
    <source>
        <strain evidence="3">Cflorida</strain>
    </source>
</reference>
<dbReference type="SUPFAM" id="SSF55729">
    <property type="entry name" value="Acyl-CoA N-acyltransferases (Nat)"/>
    <property type="match status" value="1"/>
</dbReference>
<dbReference type="PANTHER" id="PTHR43138:SF2">
    <property type="entry name" value="PROTEIN SPT10"/>
    <property type="match status" value="1"/>
</dbReference>
<dbReference type="Gene3D" id="3.40.630.30">
    <property type="match status" value="1"/>
</dbReference>
<protein>
    <recommendedName>
        <fullName evidence="2">N-acetyltransferase domain-containing protein</fullName>
    </recommendedName>
</protein>
<comment type="caution">
    <text evidence="3">The sequence shown here is derived from an EMBL/GenBank/DDBJ whole genome shotgun (WGS) entry which is preliminary data.</text>
</comment>
<dbReference type="Proteomes" id="UP000237438">
    <property type="component" value="Unassembled WGS sequence"/>
</dbReference>
<dbReference type="Pfam" id="PF09337">
    <property type="entry name" value="zf-H2C2"/>
    <property type="match status" value="1"/>
</dbReference>
<evidence type="ECO:0000256" key="1">
    <source>
        <dbReference type="SAM" id="MobiDB-lite"/>
    </source>
</evidence>
<dbReference type="Pfam" id="PF00583">
    <property type="entry name" value="Acetyltransf_1"/>
    <property type="match status" value="1"/>
</dbReference>
<dbReference type="OrthoDB" id="10264707at2759"/>
<dbReference type="InterPro" id="IPR015416">
    <property type="entry name" value="Znf_H2C2_histone_UAS-bd"/>
</dbReference>
<dbReference type="EMBL" id="PEDP01000337">
    <property type="protein sequence ID" value="POS86412.1"/>
    <property type="molecule type" value="Genomic_DNA"/>
</dbReference>
<feature type="region of interest" description="Disordered" evidence="1">
    <location>
        <begin position="498"/>
        <end position="518"/>
    </location>
</feature>
<sequence length="518" mass="57962">MLDDPFAPVIYRTSGVSPHPHAQDVFTLHVLLRDNLTAASIVPFASQHQVPRSLLLYLNEQFNIEISKGDTYSFSELMTLEEFTSYWFENFGAVMFLGTISSCDELDEERDWAKMFLGTFFIKPNYPGRASHISNAGFLVAPHIRNCGVGRLLGEAYIKWAPKLGYSYSVFNMVFETNIASCRTWESLGFERIGRVKGAGNLRSHPGKLVDAIIFGRDFSIESEDSVTEERFEKIKYYLKYGKYPAGADRSEKSRLRSAATHYKFEPTTDKLMLKDKEVISDLQQQYNIARDVYLQQQGGINKTTALIAEKYHWVRIKETVSQVIRDCDNGKELGKSHFASPESASQVSHRSTSIPVMLAQPYSQAAMDSSSLAFIETQNKASSEMQNLHAQIYTPGHGTVSPLVLNHNLPSSDTDSLKCQKSESSSSFLSESTTYLPLESDVSESHLSTAKEGRRNSSILDPLELEERDVNFMDDGIENASFDSILLDVGNKVRSKESSKTAQGLELDSSHHSVIAS</sequence>
<organism evidence="3 4">
    <name type="scientific">Erysiphe pulchra</name>
    <dbReference type="NCBI Taxonomy" id="225359"/>
    <lineage>
        <taxon>Eukaryota</taxon>
        <taxon>Fungi</taxon>
        <taxon>Dikarya</taxon>
        <taxon>Ascomycota</taxon>
        <taxon>Pezizomycotina</taxon>
        <taxon>Leotiomycetes</taxon>
        <taxon>Erysiphales</taxon>
        <taxon>Erysiphaceae</taxon>
        <taxon>Erysiphe</taxon>
    </lineage>
</organism>
<dbReference type="GO" id="GO:0005634">
    <property type="term" value="C:nucleus"/>
    <property type="evidence" value="ECO:0007669"/>
    <property type="project" value="TreeGrafter"/>
</dbReference>
<dbReference type="InterPro" id="IPR000182">
    <property type="entry name" value="GNAT_dom"/>
</dbReference>
<feature type="region of interest" description="Disordered" evidence="1">
    <location>
        <begin position="441"/>
        <end position="461"/>
    </location>
</feature>
<evidence type="ECO:0000259" key="2">
    <source>
        <dbReference type="PROSITE" id="PS51186"/>
    </source>
</evidence>
<dbReference type="InterPro" id="IPR052742">
    <property type="entry name" value="Mito_N-acetyltransferase"/>
</dbReference>
<proteinExistence type="predicted"/>